<keyword evidence="1" id="KW-1133">Transmembrane helix</keyword>
<comment type="caution">
    <text evidence="2">The sequence shown here is derived from an EMBL/GenBank/DDBJ whole genome shotgun (WGS) entry which is preliminary data.</text>
</comment>
<keyword evidence="1" id="KW-0812">Transmembrane</keyword>
<organism evidence="2 3">
    <name type="scientific">Prevotella histicola JCM 15637 = DNF00424</name>
    <dbReference type="NCBI Taxonomy" id="1236504"/>
    <lineage>
        <taxon>Bacteria</taxon>
        <taxon>Pseudomonadati</taxon>
        <taxon>Bacteroidota</taxon>
        <taxon>Bacteroidia</taxon>
        <taxon>Bacteroidales</taxon>
        <taxon>Prevotellaceae</taxon>
        <taxon>Prevotella</taxon>
    </lineage>
</organism>
<accession>A0AAW3FDF1</accession>
<sequence>MGIHLLINKKVIYLFLLVGIILIIFFMIREKRTSLYYNLQGACNIDFDHTYYYRKANYYPLGNTIIIEKKNITLPIILPSNYKLKGTYKELISMEQKIKGKWKIISLNPDSILIDTPNNTLNGKYSVTFKKNPMPVDRMNYTVILKNDSTYIFCTKEILNFEVSE</sequence>
<dbReference type="Proteomes" id="UP000029533">
    <property type="component" value="Unassembled WGS sequence"/>
</dbReference>
<evidence type="ECO:0000313" key="3">
    <source>
        <dbReference type="Proteomes" id="UP000029533"/>
    </source>
</evidence>
<reference evidence="2 3" key="1">
    <citation type="submission" date="2014-07" db="EMBL/GenBank/DDBJ databases">
        <authorList>
            <person name="McCorrison J."/>
            <person name="Sanka R."/>
            <person name="Torralba M."/>
            <person name="Gillis M."/>
            <person name="Haft D.H."/>
            <person name="Methe B."/>
            <person name="Sutton G."/>
            <person name="Nelson K.E."/>
        </authorList>
    </citation>
    <scope>NUCLEOTIDE SEQUENCE [LARGE SCALE GENOMIC DNA]</scope>
    <source>
        <strain evidence="2 3">DNF00424</strain>
    </source>
</reference>
<name>A0AAW3FDF1_9BACT</name>
<dbReference type="EMBL" id="JRNJ01000093">
    <property type="protein sequence ID" value="KGF25223.1"/>
    <property type="molecule type" value="Genomic_DNA"/>
</dbReference>
<proteinExistence type="predicted"/>
<feature type="transmembrane region" description="Helical" evidence="1">
    <location>
        <begin position="12"/>
        <end position="28"/>
    </location>
</feature>
<evidence type="ECO:0000256" key="1">
    <source>
        <dbReference type="SAM" id="Phobius"/>
    </source>
</evidence>
<dbReference type="AlphaFoldDB" id="A0AAW3FDF1"/>
<gene>
    <name evidence="2" type="ORF">HMPREF2132_10180</name>
</gene>
<protein>
    <submittedName>
        <fullName evidence="2">Uncharacterized protein</fullName>
    </submittedName>
</protein>
<keyword evidence="1" id="KW-0472">Membrane</keyword>
<evidence type="ECO:0000313" key="2">
    <source>
        <dbReference type="EMBL" id="KGF25223.1"/>
    </source>
</evidence>